<dbReference type="PANTHER" id="PTHR31441:SF2">
    <property type="entry name" value="FOLLICULIN"/>
    <property type="match status" value="1"/>
</dbReference>
<name>A0AAV1J664_9NEOP</name>
<comment type="caution">
    <text evidence="2">The sequence shown here is derived from an EMBL/GenBank/DDBJ whole genome shotgun (WGS) entry which is preliminary data.</text>
</comment>
<proteinExistence type="predicted"/>
<dbReference type="GO" id="GO:0000122">
    <property type="term" value="P:negative regulation of transcription by RNA polymerase II"/>
    <property type="evidence" value="ECO:0007669"/>
    <property type="project" value="TreeGrafter"/>
</dbReference>
<reference evidence="2 3" key="1">
    <citation type="submission" date="2023-11" db="EMBL/GenBank/DDBJ databases">
        <authorList>
            <person name="Okamura Y."/>
        </authorList>
    </citation>
    <scope>NUCLEOTIDE SEQUENCE [LARGE SCALE GENOMIC DNA]</scope>
</reference>
<evidence type="ECO:0000259" key="1">
    <source>
        <dbReference type="PROSITE" id="PS51834"/>
    </source>
</evidence>
<gene>
    <name evidence="2" type="ORF">LNINA_LOCUS4620</name>
</gene>
<feature type="domain" description="UDENN FLCN/SMCR8-type" evidence="1">
    <location>
        <begin position="42"/>
        <end position="427"/>
    </location>
</feature>
<dbReference type="EMBL" id="CAVLEF010000006">
    <property type="protein sequence ID" value="CAK1544913.1"/>
    <property type="molecule type" value="Genomic_DNA"/>
</dbReference>
<keyword evidence="3" id="KW-1185">Reference proteome</keyword>
<dbReference type="PROSITE" id="PS51834">
    <property type="entry name" value="DENN_FLCN_SMCR8"/>
    <property type="match status" value="1"/>
</dbReference>
<dbReference type="Pfam" id="PF11704">
    <property type="entry name" value="Folliculin"/>
    <property type="match status" value="1"/>
</dbReference>
<accession>A0AAV1J664</accession>
<dbReference type="InterPro" id="IPR021713">
    <property type="entry name" value="Folliculin"/>
</dbReference>
<sequence>MNAIIGLCHFCEAHGPRPLFCTFTTDDDSRTTESSKCPVECSGCTSLGPDTVLVSRDHNGLIYCSRESVPNDDVTAFLRQAALRSITCEVSWSKDGGIVYFSDTQGHVLSYMFHLKDTRARGLKRLFSIVVLMKDKMYLLNITPVLSEHMKKIAKELQQLAESVYNNEQSICSQRALRLKTGKHDFGQSRSLMQLTDEKDIFKRLHTHFTWMLKTGALIYSENLYTSQDLLNKLQPLSTKGTIFEDPCLLEPINERISLREVEKELSKDVFRIIIYCILTGIKIVIIPNQTDCERIKNAFTILLPKSNKCLNIEICSSHNVTQSANVCILEKYENKFYCKMNNVPLKYPTLVNKIIKAMDNEKFTDAVLAQHMKSLQLEWLGIAKTLKASVQASGEKSDSVNNLKRVLGVSQTDEILVKHWMDNYCD</sequence>
<dbReference type="Proteomes" id="UP001497472">
    <property type="component" value="Unassembled WGS sequence"/>
</dbReference>
<dbReference type="Gene3D" id="1.10.10.1730">
    <property type="entry name" value="Folliculin"/>
    <property type="match status" value="1"/>
</dbReference>
<dbReference type="GO" id="GO:0005096">
    <property type="term" value="F:GTPase activator activity"/>
    <property type="evidence" value="ECO:0007669"/>
    <property type="project" value="InterPro"/>
</dbReference>
<dbReference type="InterPro" id="IPR044886">
    <property type="entry name" value="FLCN_DENN_C_sf"/>
</dbReference>
<organism evidence="2 3">
    <name type="scientific">Leptosia nina</name>
    <dbReference type="NCBI Taxonomy" id="320188"/>
    <lineage>
        <taxon>Eukaryota</taxon>
        <taxon>Metazoa</taxon>
        <taxon>Ecdysozoa</taxon>
        <taxon>Arthropoda</taxon>
        <taxon>Hexapoda</taxon>
        <taxon>Insecta</taxon>
        <taxon>Pterygota</taxon>
        <taxon>Neoptera</taxon>
        <taxon>Endopterygota</taxon>
        <taxon>Lepidoptera</taxon>
        <taxon>Glossata</taxon>
        <taxon>Ditrysia</taxon>
        <taxon>Papilionoidea</taxon>
        <taxon>Pieridae</taxon>
        <taxon>Pierinae</taxon>
        <taxon>Leptosia</taxon>
    </lineage>
</organism>
<dbReference type="GO" id="GO:1904263">
    <property type="term" value="P:positive regulation of TORC1 signaling"/>
    <property type="evidence" value="ECO:0007669"/>
    <property type="project" value="TreeGrafter"/>
</dbReference>
<dbReference type="PANTHER" id="PTHR31441">
    <property type="entry name" value="FOLLICULIN FAMILY MEMBER"/>
    <property type="match status" value="1"/>
</dbReference>
<protein>
    <recommendedName>
        <fullName evidence="1">UDENN FLCN/SMCR8-type domain-containing protein</fullName>
    </recommendedName>
</protein>
<dbReference type="AlphaFoldDB" id="A0AAV1J664"/>
<evidence type="ECO:0000313" key="3">
    <source>
        <dbReference type="Proteomes" id="UP001497472"/>
    </source>
</evidence>
<dbReference type="GO" id="GO:0005829">
    <property type="term" value="C:cytosol"/>
    <property type="evidence" value="ECO:0007669"/>
    <property type="project" value="TreeGrafter"/>
</dbReference>
<dbReference type="InterPro" id="IPR037520">
    <property type="entry name" value="Folliculin/SMCR8_longin"/>
</dbReference>
<evidence type="ECO:0000313" key="2">
    <source>
        <dbReference type="EMBL" id="CAK1544913.1"/>
    </source>
</evidence>
<dbReference type="InterPro" id="IPR037521">
    <property type="entry name" value="FLCN/SMCR8_DENN"/>
</dbReference>